<geneLocation type="plasmid" evidence="1 2">
    <name>pJCM12272</name>
</geneLocation>
<proteinExistence type="predicted"/>
<reference evidence="1 2" key="1">
    <citation type="journal article" date="2019" name="Emerg. Microbes Infect.">
        <title>Comprehensive subspecies identification of 175 nontuberculous mycobacteria species based on 7547 genomic profiles.</title>
        <authorList>
            <person name="Matsumoto Y."/>
            <person name="Kinjo T."/>
            <person name="Motooka D."/>
            <person name="Nabeya D."/>
            <person name="Jung N."/>
            <person name="Uechi K."/>
            <person name="Horii T."/>
            <person name="Iida T."/>
            <person name="Fujita J."/>
            <person name="Nakamura S."/>
        </authorList>
    </citation>
    <scope>NUCLEOTIDE SEQUENCE [LARGE SCALE GENOMIC DNA]</scope>
    <source>
        <strain evidence="1 2">JCM 12272</strain>
        <plasmid evidence="1">pJCM12272</plasmid>
    </source>
</reference>
<evidence type="ECO:0000313" key="1">
    <source>
        <dbReference type="EMBL" id="BBX30482.1"/>
    </source>
</evidence>
<dbReference type="RefSeq" id="WP_163670541.1">
    <property type="nucleotide sequence ID" value="NZ_AP022566.1"/>
</dbReference>
<sequence>MTEDYSSYAVQKPRKRTGSEEIADFTMLVQVPGKPEALSVFTDAQAEEANRYAAEAGGSVVPLPLDPPSGYVVDAASGVLIPLVVVGSADVDESERADTAGD</sequence>
<dbReference type="Proteomes" id="UP000466906">
    <property type="component" value="Plasmid pJCM12272"/>
</dbReference>
<keyword evidence="2" id="KW-1185">Reference proteome</keyword>
<organism evidence="1 2">
    <name type="scientific">Mycolicibacterium alvei</name>
    <dbReference type="NCBI Taxonomy" id="67081"/>
    <lineage>
        <taxon>Bacteria</taxon>
        <taxon>Bacillati</taxon>
        <taxon>Actinomycetota</taxon>
        <taxon>Actinomycetes</taxon>
        <taxon>Mycobacteriales</taxon>
        <taxon>Mycobacteriaceae</taxon>
        <taxon>Mycolicibacterium</taxon>
    </lineage>
</organism>
<accession>A0A6N4V401</accession>
<protein>
    <submittedName>
        <fullName evidence="1">Uncharacterized protein</fullName>
    </submittedName>
</protein>
<dbReference type="KEGG" id="malv:MALV_56070"/>
<evidence type="ECO:0000313" key="2">
    <source>
        <dbReference type="Proteomes" id="UP000466906"/>
    </source>
</evidence>
<keyword evidence="1" id="KW-0614">Plasmid</keyword>
<dbReference type="EMBL" id="AP022566">
    <property type="protein sequence ID" value="BBX30482.1"/>
    <property type="molecule type" value="Genomic_DNA"/>
</dbReference>
<dbReference type="AlphaFoldDB" id="A0A6N4V401"/>
<name>A0A6N4V401_9MYCO</name>
<gene>
    <name evidence="1" type="ORF">MALV_56070</name>
</gene>